<protein>
    <recommendedName>
        <fullName evidence="2">Surface-adhesin protein E-like domain-containing protein</fullName>
    </recommendedName>
</protein>
<evidence type="ECO:0000313" key="4">
    <source>
        <dbReference type="Proteomes" id="UP001155128"/>
    </source>
</evidence>
<evidence type="ECO:0000256" key="1">
    <source>
        <dbReference type="SAM" id="SignalP"/>
    </source>
</evidence>
<dbReference type="InterPro" id="IPR031939">
    <property type="entry name" value="Adhesin_E-like"/>
</dbReference>
<proteinExistence type="predicted"/>
<dbReference type="RefSeq" id="WP_252115181.1">
    <property type="nucleotide sequence ID" value="NZ_JAMSHT010000001.1"/>
</dbReference>
<comment type="caution">
    <text evidence="3">The sequence shown here is derived from an EMBL/GenBank/DDBJ whole genome shotgun (WGS) entry which is preliminary data.</text>
</comment>
<sequence length="170" mass="18081">MKRIMGVAMVMAGLMAAAPAQAQDYWLSNSSDEGAIFVDLESIRSVDGVIEVQVHAVYPREMAETGVNVHSALMAIDCSGARRYATRNAQLYDRNGNPLGPTRYTDGLQWKPVVEGKMAEPLAQTTCEAAAGRANPYGLEAPDRLTTLIDIVGSAAAGEDLGNLVAALEQ</sequence>
<feature type="domain" description="Surface-adhesin protein E-like" evidence="2">
    <location>
        <begin position="29"/>
        <end position="128"/>
    </location>
</feature>
<evidence type="ECO:0000313" key="3">
    <source>
        <dbReference type="EMBL" id="MCM8558354.1"/>
    </source>
</evidence>
<feature type="chain" id="PRO_5040748735" description="Surface-adhesin protein E-like domain-containing protein" evidence="1">
    <location>
        <begin position="23"/>
        <end position="170"/>
    </location>
</feature>
<organism evidence="3 4">
    <name type="scientific">Sphingomicrobium sediminis</name>
    <dbReference type="NCBI Taxonomy" id="2950949"/>
    <lineage>
        <taxon>Bacteria</taxon>
        <taxon>Pseudomonadati</taxon>
        <taxon>Pseudomonadota</taxon>
        <taxon>Alphaproteobacteria</taxon>
        <taxon>Sphingomonadales</taxon>
        <taxon>Sphingomonadaceae</taxon>
        <taxon>Sphingomicrobium</taxon>
    </lineage>
</organism>
<gene>
    <name evidence="3" type="ORF">NDO55_11045</name>
</gene>
<reference evidence="3" key="1">
    <citation type="submission" date="2022-06" db="EMBL/GenBank/DDBJ databases">
        <title>Sphingomicrobium sedimins sp. nov., a marine bacterium isolated from tidal flat.</title>
        <authorList>
            <person name="Kim C.-H."/>
            <person name="Yoo Y."/>
            <person name="Kim J.-J."/>
        </authorList>
    </citation>
    <scope>NUCLEOTIDE SEQUENCE</scope>
    <source>
        <strain evidence="3">GRR-S6-50</strain>
    </source>
</reference>
<dbReference type="Pfam" id="PF16747">
    <property type="entry name" value="Adhesin_E"/>
    <property type="match status" value="1"/>
</dbReference>
<name>A0A9X2J317_9SPHN</name>
<dbReference type="EMBL" id="JAMSHT010000001">
    <property type="protein sequence ID" value="MCM8558354.1"/>
    <property type="molecule type" value="Genomic_DNA"/>
</dbReference>
<evidence type="ECO:0000259" key="2">
    <source>
        <dbReference type="Pfam" id="PF16747"/>
    </source>
</evidence>
<dbReference type="AlphaFoldDB" id="A0A9X2J317"/>
<feature type="signal peptide" evidence="1">
    <location>
        <begin position="1"/>
        <end position="22"/>
    </location>
</feature>
<accession>A0A9X2J317</accession>
<keyword evidence="4" id="KW-1185">Reference proteome</keyword>
<keyword evidence="1" id="KW-0732">Signal</keyword>
<dbReference type="Proteomes" id="UP001155128">
    <property type="component" value="Unassembled WGS sequence"/>
</dbReference>